<evidence type="ECO:0000256" key="6">
    <source>
        <dbReference type="SAM" id="Phobius"/>
    </source>
</evidence>
<dbReference type="SUPFAM" id="SSF49899">
    <property type="entry name" value="Concanavalin A-like lectins/glucanases"/>
    <property type="match status" value="1"/>
</dbReference>
<keyword evidence="4" id="KW-0336">GPI-anchor</keyword>
<comment type="similarity">
    <text evidence="2">Belongs to the glycosyl hydrolase 16 family.</text>
</comment>
<dbReference type="EMBL" id="LFMY01000012">
    <property type="protein sequence ID" value="OKL57188.1"/>
    <property type="molecule type" value="Genomic_DNA"/>
</dbReference>
<evidence type="ECO:0000256" key="5">
    <source>
        <dbReference type="ARBA" id="ARBA00023288"/>
    </source>
</evidence>
<name>A0A225AJ60_TALAT</name>
<evidence type="ECO:0000256" key="3">
    <source>
        <dbReference type="ARBA" id="ARBA00022475"/>
    </source>
</evidence>
<dbReference type="GO" id="GO:0005975">
    <property type="term" value="P:carbohydrate metabolic process"/>
    <property type="evidence" value="ECO:0007669"/>
    <property type="project" value="InterPro"/>
</dbReference>
<dbReference type="PROSITE" id="PS51762">
    <property type="entry name" value="GH16_2"/>
    <property type="match status" value="1"/>
</dbReference>
<dbReference type="GO" id="GO:0098552">
    <property type="term" value="C:side of membrane"/>
    <property type="evidence" value="ECO:0007669"/>
    <property type="project" value="UniProtKB-KW"/>
</dbReference>
<dbReference type="AlphaFoldDB" id="A0A225AJ60"/>
<feature type="domain" description="GH16" evidence="7">
    <location>
        <begin position="168"/>
        <end position="467"/>
    </location>
</feature>
<dbReference type="InterPro" id="IPR050546">
    <property type="entry name" value="Glycosyl_Hydrlase_16"/>
</dbReference>
<evidence type="ECO:0000256" key="1">
    <source>
        <dbReference type="ARBA" id="ARBA00004609"/>
    </source>
</evidence>
<dbReference type="Proteomes" id="UP000214365">
    <property type="component" value="Unassembled WGS sequence"/>
</dbReference>
<dbReference type="GO" id="GO:0004553">
    <property type="term" value="F:hydrolase activity, hydrolyzing O-glycosyl compounds"/>
    <property type="evidence" value="ECO:0007669"/>
    <property type="project" value="InterPro"/>
</dbReference>
<evidence type="ECO:0000259" key="7">
    <source>
        <dbReference type="PROSITE" id="PS51762"/>
    </source>
</evidence>
<dbReference type="RefSeq" id="XP_020117309.1">
    <property type="nucleotide sequence ID" value="XM_020262459.1"/>
</dbReference>
<evidence type="ECO:0000313" key="9">
    <source>
        <dbReference type="Proteomes" id="UP000214365"/>
    </source>
</evidence>
<dbReference type="InterPro" id="IPR013320">
    <property type="entry name" value="ConA-like_dom_sf"/>
</dbReference>
<keyword evidence="6" id="KW-1133">Transmembrane helix</keyword>
<dbReference type="PANTHER" id="PTHR10963">
    <property type="entry name" value="GLYCOSYL HYDROLASE-RELATED"/>
    <property type="match status" value="1"/>
</dbReference>
<evidence type="ECO:0000313" key="8">
    <source>
        <dbReference type="EMBL" id="OKL57188.1"/>
    </source>
</evidence>
<comment type="caution">
    <text evidence="8">The sequence shown here is derived from an EMBL/GenBank/DDBJ whole genome shotgun (WGS) entry which is preliminary data.</text>
</comment>
<evidence type="ECO:0000256" key="2">
    <source>
        <dbReference type="ARBA" id="ARBA00006865"/>
    </source>
</evidence>
<keyword evidence="4" id="KW-0325">Glycoprotein</keyword>
<dbReference type="STRING" id="1441469.A0A225AJ60"/>
<dbReference type="GO" id="GO:0005886">
    <property type="term" value="C:plasma membrane"/>
    <property type="evidence" value="ECO:0007669"/>
    <property type="project" value="UniProtKB-SubCell"/>
</dbReference>
<evidence type="ECO:0000256" key="4">
    <source>
        <dbReference type="ARBA" id="ARBA00022622"/>
    </source>
</evidence>
<dbReference type="PANTHER" id="PTHR10963:SF55">
    <property type="entry name" value="GLYCOSIDE HYDROLASE FAMILY 16 PROTEIN"/>
    <property type="match status" value="1"/>
</dbReference>
<reference evidence="8 9" key="1">
    <citation type="submission" date="2015-06" db="EMBL/GenBank/DDBJ databases">
        <title>Talaromyces atroroseus IBT 11181 draft genome.</title>
        <authorList>
            <person name="Rasmussen K.B."/>
            <person name="Rasmussen S."/>
            <person name="Petersen B."/>
            <person name="Sicheritz-Ponten T."/>
            <person name="Mortensen U.H."/>
            <person name="Thrane U."/>
        </authorList>
    </citation>
    <scope>NUCLEOTIDE SEQUENCE [LARGE SCALE GENOMIC DNA]</scope>
    <source>
        <strain evidence="8 9">IBT 11181</strain>
    </source>
</reference>
<dbReference type="GeneID" id="31007092"/>
<feature type="transmembrane region" description="Helical" evidence="6">
    <location>
        <begin position="109"/>
        <end position="127"/>
    </location>
</feature>
<organism evidence="8 9">
    <name type="scientific">Talaromyces atroroseus</name>
    <dbReference type="NCBI Taxonomy" id="1441469"/>
    <lineage>
        <taxon>Eukaryota</taxon>
        <taxon>Fungi</taxon>
        <taxon>Dikarya</taxon>
        <taxon>Ascomycota</taxon>
        <taxon>Pezizomycotina</taxon>
        <taxon>Eurotiomycetes</taxon>
        <taxon>Eurotiomycetidae</taxon>
        <taxon>Eurotiales</taxon>
        <taxon>Trichocomaceae</taxon>
        <taxon>Talaromyces</taxon>
        <taxon>Talaromyces sect. Trachyspermi</taxon>
    </lineage>
</organism>
<dbReference type="Gene3D" id="2.60.120.200">
    <property type="match status" value="1"/>
</dbReference>
<keyword evidence="5" id="KW-0449">Lipoprotein</keyword>
<comment type="subcellular location">
    <subcellularLocation>
        <location evidence="1">Cell membrane</location>
        <topology evidence="1">Lipid-anchor</topology>
        <topology evidence="1">GPI-anchor</topology>
    </subcellularLocation>
</comment>
<keyword evidence="3" id="KW-1003">Cell membrane</keyword>
<accession>A0A225AJ60</accession>
<proteinExistence type="inferred from homology"/>
<gene>
    <name evidence="8" type="ORF">UA08_07336</name>
</gene>
<keyword evidence="9" id="KW-1185">Reference proteome</keyword>
<protein>
    <recommendedName>
        <fullName evidence="7">GH16 domain-containing protein</fullName>
    </recommendedName>
</protein>
<keyword evidence="6" id="KW-0812">Transmembrane</keyword>
<sequence length="495" mass="55079">MDYLVANPIGHSYPEQASKFTAKGYTRSERASMDIRNPFSDSAAPSVVASVGSGAAHSAEDSITELPLRQSTYTRASVKRRFKTYLLTGEYERPWVNDKRMKKIRVNNYIIWGFFIAGLAVSGYISYHATTQVPKHSYCLILDDDFSTFDTNVWTREVQVGGYGTGEFEWTTTDDRNVFVDQEGLHIVPTLTTDTTPITAAEIVNGYTLNLTKAGGDGTCTGTTNEACSVHSNSTLETVINPVRSARLNTNGSKSITYGRVEVVARLPAGDWLWPAIWMMPANSVYGPWPASGEIDLAESRGNDISYANGGRDVVSSTMHWGPTSSLDAYWRTTRGKALRRTDFTKGFHTFGLEWSEDYIFTWVDNPLQQVMYWAFPKNTNMFQRGKFTGQTANNSLVTNPWSHTGRPNSPFDQPFYLILNVAIGGTNGWFQDGIGNKPWTDAGHGAADFYANRSTDMAIFSFLGLDQWYPTWSNTSSRGMTVKSVKMWQQGACP</sequence>
<dbReference type="Pfam" id="PF00722">
    <property type="entry name" value="Glyco_hydro_16"/>
    <property type="match status" value="1"/>
</dbReference>
<dbReference type="InterPro" id="IPR000757">
    <property type="entry name" value="Beta-glucanase-like"/>
</dbReference>
<dbReference type="OrthoDB" id="4781at2759"/>
<keyword evidence="6" id="KW-0472">Membrane</keyword>